<protein>
    <submittedName>
        <fullName evidence="1">Uncharacterized protein</fullName>
    </submittedName>
</protein>
<reference evidence="1" key="1">
    <citation type="submission" date="2016-03" db="EMBL/GenBank/DDBJ databases">
        <authorList>
            <person name="Ploux O."/>
        </authorList>
    </citation>
    <scope>NUCLEOTIDE SEQUENCE</scope>
    <source>
        <tissue evidence="1">Mantle</tissue>
    </source>
</reference>
<organism evidence="1">
    <name type="scientific">Pinctada fucata</name>
    <name type="common">Akoya pearl oyster</name>
    <name type="synonym">Pinctada imbricata fucata</name>
    <dbReference type="NCBI Taxonomy" id="50426"/>
    <lineage>
        <taxon>Eukaryota</taxon>
        <taxon>Metazoa</taxon>
        <taxon>Spiralia</taxon>
        <taxon>Lophotrochozoa</taxon>
        <taxon>Mollusca</taxon>
        <taxon>Bivalvia</taxon>
        <taxon>Autobranchia</taxon>
        <taxon>Pteriomorphia</taxon>
        <taxon>Pterioida</taxon>
        <taxon>Pterioidea</taxon>
        <taxon>Pteriidae</taxon>
        <taxon>Pinctada</taxon>
    </lineage>
</organism>
<name>A0A194AMM2_PINFU</name>
<sequence>MIITTTRFTNHEMLSMKSSSQCTMKVLQFPCHLPSLQRRHAFNTCTRGNFCINASNILSSHNKFLPRFFFDETDLRYFFEILTGDY</sequence>
<dbReference type="AlphaFoldDB" id="A0A194AMM2"/>
<accession>A0A194AMM2</accession>
<proteinExistence type="predicted"/>
<dbReference type="EMBL" id="GELH01000452">
    <property type="protein sequence ID" value="JAS03820.1"/>
    <property type="molecule type" value="Transcribed_RNA"/>
</dbReference>
<dbReference type="EMBL" id="GELH01000451">
    <property type="protein sequence ID" value="JAS03821.1"/>
    <property type="molecule type" value="Transcribed_RNA"/>
</dbReference>
<evidence type="ECO:0000313" key="1">
    <source>
        <dbReference type="EMBL" id="JAS03820.1"/>
    </source>
</evidence>